<dbReference type="AlphaFoldDB" id="C0P3H0"/>
<feature type="region of interest" description="Disordered" evidence="1">
    <location>
        <begin position="45"/>
        <end position="84"/>
    </location>
</feature>
<proteinExistence type="evidence at transcript level"/>
<dbReference type="EMBL" id="BT062839">
    <property type="protein sequence ID" value="ACN27536.1"/>
    <property type="molecule type" value="mRNA"/>
</dbReference>
<reference evidence="2" key="1">
    <citation type="journal article" date="2009" name="PLoS Genet.">
        <title>Sequencing, mapping, and analysis of 27,455 maize full-length cDNAs.</title>
        <authorList>
            <person name="Soderlund C."/>
            <person name="Descour A."/>
            <person name="Kudrna D."/>
            <person name="Bomhoff M."/>
            <person name="Boyd L."/>
            <person name="Currie J."/>
            <person name="Angelova A."/>
            <person name="Collura K."/>
            <person name="Wissotski M."/>
            <person name="Ashley E."/>
            <person name="Morrow D."/>
            <person name="Fernandes J."/>
            <person name="Walbot V."/>
            <person name="Yu Y."/>
        </authorList>
    </citation>
    <scope>NUCLEOTIDE SEQUENCE</scope>
    <source>
        <strain evidence="2">B73</strain>
    </source>
</reference>
<accession>C0P3H0</accession>
<sequence length="84" mass="9357">MAAVEVIIRAQSCFRDPILFVHLHAPATIVFVPQVPRMCSYVRAGPGPDCRSRRGGCPAGRRLRRRDPERGDRCSGGGDRGRRR</sequence>
<evidence type="ECO:0000256" key="1">
    <source>
        <dbReference type="SAM" id="MobiDB-lite"/>
    </source>
</evidence>
<organism evidence="2">
    <name type="scientific">Zea mays</name>
    <name type="common">Maize</name>
    <dbReference type="NCBI Taxonomy" id="4577"/>
    <lineage>
        <taxon>Eukaryota</taxon>
        <taxon>Viridiplantae</taxon>
        <taxon>Streptophyta</taxon>
        <taxon>Embryophyta</taxon>
        <taxon>Tracheophyta</taxon>
        <taxon>Spermatophyta</taxon>
        <taxon>Magnoliopsida</taxon>
        <taxon>Liliopsida</taxon>
        <taxon>Poales</taxon>
        <taxon>Poaceae</taxon>
        <taxon>PACMAD clade</taxon>
        <taxon>Panicoideae</taxon>
        <taxon>Andropogonodae</taxon>
        <taxon>Andropogoneae</taxon>
        <taxon>Tripsacinae</taxon>
        <taxon>Zea</taxon>
    </lineage>
</organism>
<protein>
    <submittedName>
        <fullName evidence="2">Uncharacterized protein</fullName>
    </submittedName>
</protein>
<name>C0P3H0_MAIZE</name>
<evidence type="ECO:0000313" key="2">
    <source>
        <dbReference type="EMBL" id="ACN27536.1"/>
    </source>
</evidence>